<accession>A0AA89BIQ4</accession>
<keyword evidence="9" id="KW-1185">Reference proteome</keyword>
<feature type="domain" description="RING-type" evidence="6">
    <location>
        <begin position="173"/>
        <end position="213"/>
    </location>
</feature>
<dbReference type="InterPro" id="IPR001607">
    <property type="entry name" value="Znf_UBP"/>
</dbReference>
<dbReference type="EMBL" id="JAVXUP010000106">
    <property type="protein sequence ID" value="KAK3038042.1"/>
    <property type="molecule type" value="Genomic_DNA"/>
</dbReference>
<keyword evidence="3" id="KW-0862">Zinc</keyword>
<feature type="compositionally biased region" description="Polar residues" evidence="5">
    <location>
        <begin position="492"/>
        <end position="502"/>
    </location>
</feature>
<evidence type="ECO:0000256" key="5">
    <source>
        <dbReference type="SAM" id="MobiDB-lite"/>
    </source>
</evidence>
<evidence type="ECO:0008006" key="10">
    <source>
        <dbReference type="Google" id="ProtNLM"/>
    </source>
</evidence>
<evidence type="ECO:0000256" key="3">
    <source>
        <dbReference type="ARBA" id="ARBA00022833"/>
    </source>
</evidence>
<evidence type="ECO:0000256" key="1">
    <source>
        <dbReference type="ARBA" id="ARBA00022723"/>
    </source>
</evidence>
<dbReference type="GO" id="GO:0005737">
    <property type="term" value="C:cytoplasm"/>
    <property type="evidence" value="ECO:0007669"/>
    <property type="project" value="TreeGrafter"/>
</dbReference>
<dbReference type="PROSITE" id="PS50089">
    <property type="entry name" value="ZF_RING_2"/>
    <property type="match status" value="1"/>
</dbReference>
<evidence type="ECO:0000259" key="7">
    <source>
        <dbReference type="PROSITE" id="PS50271"/>
    </source>
</evidence>
<dbReference type="InterPro" id="IPR047243">
    <property type="entry name" value="RING-H2_BRAP2"/>
</dbReference>
<gene>
    <name evidence="8" type="ORF">RJ639_032021</name>
</gene>
<evidence type="ECO:0000313" key="8">
    <source>
        <dbReference type="EMBL" id="KAK3038042.1"/>
    </source>
</evidence>
<dbReference type="FunFam" id="3.30.40.10:FF:000555">
    <property type="entry name" value="Zinc finger (Ubiquitin-hydrolase) domain-containing protein"/>
    <property type="match status" value="1"/>
</dbReference>
<dbReference type="CDD" id="cd16457">
    <property type="entry name" value="RING-H2_BRAP2"/>
    <property type="match status" value="1"/>
</dbReference>
<reference evidence="8" key="1">
    <citation type="submission" date="2022-12" db="EMBL/GenBank/DDBJ databases">
        <title>Draft genome assemblies for two species of Escallonia (Escalloniales).</title>
        <authorList>
            <person name="Chanderbali A."/>
            <person name="Dervinis C."/>
            <person name="Anghel I."/>
            <person name="Soltis D."/>
            <person name="Soltis P."/>
            <person name="Zapata F."/>
        </authorList>
    </citation>
    <scope>NUCLEOTIDE SEQUENCE</scope>
    <source>
        <strain evidence="8">UCBG64.0493</strain>
        <tissue evidence="8">Leaf</tissue>
    </source>
</reference>
<dbReference type="GO" id="GO:0016567">
    <property type="term" value="P:protein ubiquitination"/>
    <property type="evidence" value="ECO:0007669"/>
    <property type="project" value="TreeGrafter"/>
</dbReference>
<dbReference type="GO" id="GO:0061630">
    <property type="term" value="F:ubiquitin protein ligase activity"/>
    <property type="evidence" value="ECO:0007669"/>
    <property type="project" value="TreeGrafter"/>
</dbReference>
<dbReference type="Gene3D" id="3.30.40.10">
    <property type="entry name" value="Zinc/RING finger domain, C3HC4 (zinc finger)"/>
    <property type="match status" value="1"/>
</dbReference>
<dbReference type="PANTHER" id="PTHR24007:SF10">
    <property type="entry name" value="BRAP2 RING ZNF UBP DOMAIN-CONTAINING PROTEIN 1"/>
    <property type="match status" value="1"/>
</dbReference>
<keyword evidence="1" id="KW-0479">Metal-binding</keyword>
<dbReference type="SMART" id="SM00290">
    <property type="entry name" value="ZnF_UBP"/>
    <property type="match status" value="1"/>
</dbReference>
<feature type="compositionally biased region" description="Basic residues" evidence="5">
    <location>
        <begin position="503"/>
        <end position="514"/>
    </location>
</feature>
<dbReference type="Pfam" id="PF07576">
    <property type="entry name" value="BRAP2"/>
    <property type="match status" value="1"/>
</dbReference>
<dbReference type="SUPFAM" id="SSF57850">
    <property type="entry name" value="RING/U-box"/>
    <property type="match status" value="1"/>
</dbReference>
<dbReference type="AlphaFoldDB" id="A0AA89BIQ4"/>
<name>A0AA89BIQ4_9ASTE</name>
<dbReference type="GO" id="GO:0007265">
    <property type="term" value="P:Ras protein signal transduction"/>
    <property type="evidence" value="ECO:0007669"/>
    <property type="project" value="TreeGrafter"/>
</dbReference>
<protein>
    <recommendedName>
        <fullName evidence="10">BRCA1-associated protein</fullName>
    </recommendedName>
</protein>
<feature type="region of interest" description="Disordered" evidence="5">
    <location>
        <begin position="483"/>
        <end position="514"/>
    </location>
</feature>
<evidence type="ECO:0000313" key="9">
    <source>
        <dbReference type="Proteomes" id="UP001188597"/>
    </source>
</evidence>
<sequence>MFTLKIHTVDTPQPLYLSNAAGSTYPLSPNFKAIELRAVVHLFRHLPAAGASTSHLAATSLSNPSSRTTALFVAAVPNYLPPEEFLLFCGSQLTHFSQLLFLRNDGMEDRYSVLIWLENQVTADGFYCNFNGKRFKPSEAEVCHIYFAQAVENTELAEIACTPPPGYTELPTCPVCLERLDQDTSAIQATFCDHSFHCSCVSKWTYLSCQVCRLCQQQDEKPICAVCGTPKNPWVCLICGFVGCGRYEEGHAKKHWSDTQHCYSLELETQQIWDYVGDKYVHRLNQSKLDGKTAMTNYRCTSLDEECGTCGYNEDSGIGGALIGSKVEAIVDEYNDLLATQMETQRQHYEFLLLEAKSRKESSIAEARETAEASLRKMHDIQHKMEEVAKEKKAVEDVGFLPPLKRGTDFPTFLSTKQEHLLPSPFPCRIQDLGTATEVTQLYFRGVSLLKSRDEKILDLEEQIRDLTVYIEAQRTLANMTDSDIKGGTVLPVQSNQLSSGNPKRRTKSGRKRN</sequence>
<evidence type="ECO:0000256" key="4">
    <source>
        <dbReference type="PROSITE-ProRule" id="PRU00502"/>
    </source>
</evidence>
<dbReference type="PROSITE" id="PS50271">
    <property type="entry name" value="ZF_UBP"/>
    <property type="match status" value="1"/>
</dbReference>
<comment type="caution">
    <text evidence="8">The sequence shown here is derived from an EMBL/GenBank/DDBJ whole genome shotgun (WGS) entry which is preliminary data.</text>
</comment>
<keyword evidence="2 4" id="KW-0863">Zinc-finger</keyword>
<evidence type="ECO:0000259" key="6">
    <source>
        <dbReference type="PROSITE" id="PS50089"/>
    </source>
</evidence>
<dbReference type="InterPro" id="IPR013083">
    <property type="entry name" value="Znf_RING/FYVE/PHD"/>
</dbReference>
<dbReference type="InterPro" id="IPR001841">
    <property type="entry name" value="Znf_RING"/>
</dbReference>
<dbReference type="PANTHER" id="PTHR24007">
    <property type="entry name" value="BRCA1-ASSOCIATED PROTEIN"/>
    <property type="match status" value="1"/>
</dbReference>
<dbReference type="Pfam" id="PF02148">
    <property type="entry name" value="zf-UBP"/>
    <property type="match status" value="1"/>
</dbReference>
<dbReference type="InterPro" id="IPR011422">
    <property type="entry name" value="BRAP2/ETP1_RRM"/>
</dbReference>
<proteinExistence type="predicted"/>
<feature type="domain" description="UBP-type" evidence="7">
    <location>
        <begin position="207"/>
        <end position="300"/>
    </location>
</feature>
<evidence type="ECO:0000256" key="2">
    <source>
        <dbReference type="ARBA" id="ARBA00022771"/>
    </source>
</evidence>
<dbReference type="SMART" id="SM00184">
    <property type="entry name" value="RING"/>
    <property type="match status" value="1"/>
</dbReference>
<organism evidence="8 9">
    <name type="scientific">Escallonia herrerae</name>
    <dbReference type="NCBI Taxonomy" id="1293975"/>
    <lineage>
        <taxon>Eukaryota</taxon>
        <taxon>Viridiplantae</taxon>
        <taxon>Streptophyta</taxon>
        <taxon>Embryophyta</taxon>
        <taxon>Tracheophyta</taxon>
        <taxon>Spermatophyta</taxon>
        <taxon>Magnoliopsida</taxon>
        <taxon>eudicotyledons</taxon>
        <taxon>Gunneridae</taxon>
        <taxon>Pentapetalae</taxon>
        <taxon>asterids</taxon>
        <taxon>campanulids</taxon>
        <taxon>Escalloniales</taxon>
        <taxon>Escalloniaceae</taxon>
        <taxon>Escallonia</taxon>
    </lineage>
</organism>
<dbReference type="Proteomes" id="UP001188597">
    <property type="component" value="Unassembled WGS sequence"/>
</dbReference>
<dbReference type="GO" id="GO:0008270">
    <property type="term" value="F:zinc ion binding"/>
    <property type="evidence" value="ECO:0007669"/>
    <property type="project" value="UniProtKB-KW"/>
</dbReference>